<dbReference type="Gene3D" id="3.30.420.10">
    <property type="entry name" value="Ribonuclease H-like superfamily/Ribonuclease H"/>
    <property type="match status" value="1"/>
</dbReference>
<name>A0A085MGP8_9BILA</name>
<organism evidence="1 2">
    <name type="scientific">Trichuris suis</name>
    <name type="common">pig whipworm</name>
    <dbReference type="NCBI Taxonomy" id="68888"/>
    <lineage>
        <taxon>Eukaryota</taxon>
        <taxon>Metazoa</taxon>
        <taxon>Ecdysozoa</taxon>
        <taxon>Nematoda</taxon>
        <taxon>Enoplea</taxon>
        <taxon>Dorylaimia</taxon>
        <taxon>Trichinellida</taxon>
        <taxon>Trichuridae</taxon>
        <taxon>Trichuris</taxon>
    </lineage>
</organism>
<dbReference type="InterPro" id="IPR012337">
    <property type="entry name" value="RNaseH-like_sf"/>
</dbReference>
<keyword evidence="2" id="KW-1185">Reference proteome</keyword>
<dbReference type="GO" id="GO:0003676">
    <property type="term" value="F:nucleic acid binding"/>
    <property type="evidence" value="ECO:0007669"/>
    <property type="project" value="InterPro"/>
</dbReference>
<sequence length="217" mass="24181">MTHGRWDVGGTKARLWVDASALALGVVLEVNGAIIEDAAWLRCDDAQHTDMAELNAAIKGLNLSLSGQTKDIELMTDSLTVHRWLNGSVSGRMRVKTKAASEMLIRRRMATVLARIQPKPHFTLVRYAENRAHALTRVSRRWLTPTDRSETAACTIASQVGQLVAQVRCTSWHPDVKGTLYFAKRHDPTISKKCVSRVIRNCCVCRSIDPAPVKWKP</sequence>
<dbReference type="Proteomes" id="UP000030764">
    <property type="component" value="Unassembled WGS sequence"/>
</dbReference>
<dbReference type="EMBL" id="KL363194">
    <property type="protein sequence ID" value="KFD56394.1"/>
    <property type="molecule type" value="Genomic_DNA"/>
</dbReference>
<protein>
    <submittedName>
        <fullName evidence="1">Uncharacterized protein</fullName>
    </submittedName>
</protein>
<dbReference type="InterPro" id="IPR036397">
    <property type="entry name" value="RNaseH_sf"/>
</dbReference>
<gene>
    <name evidence="1" type="ORF">M513_02849</name>
</gene>
<dbReference type="SUPFAM" id="SSF53098">
    <property type="entry name" value="Ribonuclease H-like"/>
    <property type="match status" value="1"/>
</dbReference>
<dbReference type="AlphaFoldDB" id="A0A085MGP8"/>
<evidence type="ECO:0000313" key="1">
    <source>
        <dbReference type="EMBL" id="KFD56394.1"/>
    </source>
</evidence>
<proteinExistence type="predicted"/>
<reference evidence="1 2" key="1">
    <citation type="journal article" date="2014" name="Nat. Genet.">
        <title>Genome and transcriptome of the porcine whipworm Trichuris suis.</title>
        <authorList>
            <person name="Jex A.R."/>
            <person name="Nejsum P."/>
            <person name="Schwarz E.M."/>
            <person name="Hu L."/>
            <person name="Young N.D."/>
            <person name="Hall R.S."/>
            <person name="Korhonen P.K."/>
            <person name="Liao S."/>
            <person name="Thamsborg S."/>
            <person name="Xia J."/>
            <person name="Xu P."/>
            <person name="Wang S."/>
            <person name="Scheerlinck J.P."/>
            <person name="Hofmann A."/>
            <person name="Sternberg P.W."/>
            <person name="Wang J."/>
            <person name="Gasser R.B."/>
        </authorList>
    </citation>
    <scope>NUCLEOTIDE SEQUENCE [LARGE SCALE GENOMIC DNA]</scope>
    <source>
        <strain evidence="1">DCEP-RM93M</strain>
    </source>
</reference>
<accession>A0A085MGP8</accession>
<evidence type="ECO:0000313" key="2">
    <source>
        <dbReference type="Proteomes" id="UP000030764"/>
    </source>
</evidence>